<dbReference type="GO" id="GO:0005524">
    <property type="term" value="F:ATP binding"/>
    <property type="evidence" value="ECO:0007669"/>
    <property type="project" value="UniProtKB-KW"/>
</dbReference>
<organism evidence="12 13">
    <name type="scientific">Henriciella pelagia</name>
    <dbReference type="NCBI Taxonomy" id="1977912"/>
    <lineage>
        <taxon>Bacteria</taxon>
        <taxon>Pseudomonadati</taxon>
        <taxon>Pseudomonadota</taxon>
        <taxon>Alphaproteobacteria</taxon>
        <taxon>Hyphomonadales</taxon>
        <taxon>Hyphomonadaceae</taxon>
        <taxon>Henriciella</taxon>
    </lineage>
</organism>
<keyword evidence="13" id="KW-1185">Reference proteome</keyword>
<keyword evidence="1" id="KW-0813">Transport</keyword>
<keyword evidence="7" id="KW-1278">Translocase</keyword>
<evidence type="ECO:0000256" key="7">
    <source>
        <dbReference type="ARBA" id="ARBA00022967"/>
    </source>
</evidence>
<dbReference type="Proteomes" id="UP000628854">
    <property type="component" value="Unassembled WGS sequence"/>
</dbReference>
<evidence type="ECO:0000313" key="13">
    <source>
        <dbReference type="Proteomes" id="UP000628854"/>
    </source>
</evidence>
<dbReference type="SUPFAM" id="SSF52540">
    <property type="entry name" value="P-loop containing nucleoside triphosphate hydrolases"/>
    <property type="match status" value="1"/>
</dbReference>
<dbReference type="InterPro" id="IPR008995">
    <property type="entry name" value="Mo/tungstate-bd_C_term_dom"/>
</dbReference>
<evidence type="ECO:0000256" key="5">
    <source>
        <dbReference type="ARBA" id="ARBA00022741"/>
    </source>
</evidence>
<keyword evidence="3 9" id="KW-0500">Molybdenum</keyword>
<dbReference type="PROSITE" id="PS50893">
    <property type="entry name" value="ABC_TRANSPORTER_2"/>
    <property type="match status" value="1"/>
</dbReference>
<dbReference type="PANTHER" id="PTHR43514">
    <property type="entry name" value="ABC TRANSPORTER I FAMILY MEMBER 10"/>
    <property type="match status" value="1"/>
</dbReference>
<dbReference type="InterPro" id="IPR003593">
    <property type="entry name" value="AAA+_ATPase"/>
</dbReference>
<evidence type="ECO:0000256" key="9">
    <source>
        <dbReference type="PROSITE-ProRule" id="PRU01213"/>
    </source>
</evidence>
<evidence type="ECO:0000256" key="3">
    <source>
        <dbReference type="ARBA" id="ARBA00022505"/>
    </source>
</evidence>
<evidence type="ECO:0000259" key="10">
    <source>
        <dbReference type="PROSITE" id="PS50893"/>
    </source>
</evidence>
<keyword evidence="8" id="KW-0472">Membrane</keyword>
<dbReference type="SMART" id="SM00382">
    <property type="entry name" value="AAA"/>
    <property type="match status" value="1"/>
</dbReference>
<dbReference type="Pfam" id="PF03459">
    <property type="entry name" value="TOBE"/>
    <property type="match status" value="1"/>
</dbReference>
<dbReference type="InterPro" id="IPR050334">
    <property type="entry name" value="Molybdenum_import_ModC"/>
</dbReference>
<dbReference type="Gene3D" id="3.40.50.300">
    <property type="entry name" value="P-loop containing nucleotide triphosphate hydrolases"/>
    <property type="match status" value="1"/>
</dbReference>
<proteinExistence type="predicted"/>
<comment type="caution">
    <text evidence="12">The sequence shown here is derived from an EMBL/GenBank/DDBJ whole genome shotgun (WGS) entry which is preliminary data.</text>
</comment>
<protein>
    <submittedName>
        <fullName evidence="12">Molybdenum import ATP-binding protein ModC</fullName>
    </submittedName>
</protein>
<dbReference type="NCBIfam" id="TIGR02142">
    <property type="entry name" value="modC_ABC"/>
    <property type="match status" value="1"/>
</dbReference>
<keyword evidence="4" id="KW-0997">Cell inner membrane</keyword>
<evidence type="ECO:0000256" key="4">
    <source>
        <dbReference type="ARBA" id="ARBA00022519"/>
    </source>
</evidence>
<sequence>MLSVSAELLSCHFRLRRKGFDLRVAEAIPLEGVTAVFGPSGSGKTTLLRCIAGLDVPEEGGVRLGDQDWVRDGKTLVKPQHRRVGLVFQDGRLFQHLSVEGNLDYADRRSRKDGNGISVGDVVEATGITPLLKRPVEGLSGGETRRVALARAIVSRPRLLLLDEPLSGLDRAARRELLPYLRDLPERFGIPALFVSHDIEEVTALADRVLVLQGGNVTAHGPIGDVLNMLDLAPLTDGARQGSVVEAVVRSHDPGLGVTQVDLKGQALHLPLNESLAENSVVRLFVDARDVSIALTRPTGLSIRNILPVRITALSPEAGGVEIDLSVLPGTGTLKSRITRAALRDLDLVVGQEVFALIKSVSLAGQNN</sequence>
<dbReference type="InterPro" id="IPR003439">
    <property type="entry name" value="ABC_transporter-like_ATP-bd"/>
</dbReference>
<keyword evidence="2" id="KW-1003">Cell membrane</keyword>
<evidence type="ECO:0000313" key="12">
    <source>
        <dbReference type="EMBL" id="GGB78285.1"/>
    </source>
</evidence>
<reference evidence="13" key="1">
    <citation type="journal article" date="2019" name="Int. J. Syst. Evol. Microbiol.">
        <title>The Global Catalogue of Microorganisms (GCM) 10K type strain sequencing project: providing services to taxonomists for standard genome sequencing and annotation.</title>
        <authorList>
            <consortium name="The Broad Institute Genomics Platform"/>
            <consortium name="The Broad Institute Genome Sequencing Center for Infectious Disease"/>
            <person name="Wu L."/>
            <person name="Ma J."/>
        </authorList>
    </citation>
    <scope>NUCLEOTIDE SEQUENCE [LARGE SCALE GENOMIC DNA]</scope>
    <source>
        <strain evidence="13">CGMCC 1.15928</strain>
    </source>
</reference>
<dbReference type="InterPro" id="IPR005116">
    <property type="entry name" value="Transp-assoc_OB_typ1"/>
</dbReference>
<evidence type="ECO:0000256" key="8">
    <source>
        <dbReference type="ARBA" id="ARBA00023136"/>
    </source>
</evidence>
<feature type="domain" description="ABC transporter" evidence="10">
    <location>
        <begin position="6"/>
        <end position="239"/>
    </location>
</feature>
<dbReference type="InterPro" id="IPR011868">
    <property type="entry name" value="ModC_ABC_ATP-bd"/>
</dbReference>
<dbReference type="InterPro" id="IPR004606">
    <property type="entry name" value="Mop_domain"/>
</dbReference>
<accession>A0ABQ1JYQ9</accession>
<gene>
    <name evidence="12" type="primary">modC</name>
    <name evidence="12" type="ORF">GCM10011503_28870</name>
</gene>
<dbReference type="RefSeq" id="WP_084393238.1">
    <property type="nucleotide sequence ID" value="NZ_BMKF01000002.1"/>
</dbReference>
<dbReference type="Pfam" id="PF00005">
    <property type="entry name" value="ABC_tran"/>
    <property type="match status" value="1"/>
</dbReference>
<dbReference type="InterPro" id="IPR027417">
    <property type="entry name" value="P-loop_NTPase"/>
</dbReference>
<dbReference type="SUPFAM" id="SSF50331">
    <property type="entry name" value="MOP-like"/>
    <property type="match status" value="1"/>
</dbReference>
<dbReference type="PROSITE" id="PS51866">
    <property type="entry name" value="MOP"/>
    <property type="match status" value="1"/>
</dbReference>
<name>A0ABQ1JYQ9_9PROT</name>
<evidence type="ECO:0000259" key="11">
    <source>
        <dbReference type="PROSITE" id="PS51866"/>
    </source>
</evidence>
<evidence type="ECO:0000256" key="2">
    <source>
        <dbReference type="ARBA" id="ARBA00022475"/>
    </source>
</evidence>
<keyword evidence="5" id="KW-0547">Nucleotide-binding</keyword>
<dbReference type="PANTHER" id="PTHR43514:SF4">
    <property type="entry name" value="ABC TRANSPORTER I FAMILY MEMBER 10"/>
    <property type="match status" value="1"/>
</dbReference>
<dbReference type="Gene3D" id="2.40.50.100">
    <property type="match status" value="1"/>
</dbReference>
<keyword evidence="6 12" id="KW-0067">ATP-binding</keyword>
<evidence type="ECO:0000256" key="1">
    <source>
        <dbReference type="ARBA" id="ARBA00022448"/>
    </source>
</evidence>
<feature type="domain" description="Mop" evidence="11">
    <location>
        <begin position="300"/>
        <end position="367"/>
    </location>
</feature>
<evidence type="ECO:0000256" key="6">
    <source>
        <dbReference type="ARBA" id="ARBA00022840"/>
    </source>
</evidence>
<dbReference type="EMBL" id="BMKF01000002">
    <property type="protein sequence ID" value="GGB78285.1"/>
    <property type="molecule type" value="Genomic_DNA"/>
</dbReference>